<sequence length="268" mass="30615">GGDWSSFFHKFEAVASQSTANVSHPSIVDDNVPLPIIRGHHFDIAYHDAMDEHVKCQVCGMLLRRTMFAAHVQQRHPELCPPLSTDDDSGRHSGLESPDISRNPSFPFSPKLMSPPIKEPIKLTISMKGHRKHRRRKSKRDRRRESRTASLDEEELSPRGQSPKITGQPHRRDDRFLWPSDGEQPGPSTHRISPIVLREKLAVSPLSKGLGSSGGIEHLRSRVVLSDQVRDSVEHSSDEQSKRKTKKRTRRKSNMWVFVFHFSCWFLI</sequence>
<feature type="region of interest" description="Disordered" evidence="1">
    <location>
        <begin position="228"/>
        <end position="248"/>
    </location>
</feature>
<keyword evidence="3" id="KW-1185">Reference proteome</keyword>
<dbReference type="AlphaFoldDB" id="A0A0N4XIN4"/>
<dbReference type="EMBL" id="UYSL01002675">
    <property type="protein sequence ID" value="VDL65976.1"/>
    <property type="molecule type" value="Genomic_DNA"/>
</dbReference>
<evidence type="ECO:0000256" key="1">
    <source>
        <dbReference type="SAM" id="MobiDB-lite"/>
    </source>
</evidence>
<protein>
    <submittedName>
        <fullName evidence="4">C2H2-type domain-containing protein</fullName>
    </submittedName>
</protein>
<dbReference type="Proteomes" id="UP000271162">
    <property type="component" value="Unassembled WGS sequence"/>
</dbReference>
<feature type="region of interest" description="Disordered" evidence="1">
    <location>
        <begin position="79"/>
        <end position="193"/>
    </location>
</feature>
<proteinExistence type="predicted"/>
<evidence type="ECO:0000313" key="2">
    <source>
        <dbReference type="EMBL" id="VDL65976.1"/>
    </source>
</evidence>
<accession>A0A0N4XIN4</accession>
<dbReference type="WBParaSite" id="NBR_0000238601-mRNA-1">
    <property type="protein sequence ID" value="NBR_0000238601-mRNA-1"/>
    <property type="gene ID" value="NBR_0000238601"/>
</dbReference>
<evidence type="ECO:0000313" key="4">
    <source>
        <dbReference type="WBParaSite" id="NBR_0000238601-mRNA-1"/>
    </source>
</evidence>
<gene>
    <name evidence="2" type="ORF">NBR_LOCUS2387</name>
</gene>
<reference evidence="4" key="1">
    <citation type="submission" date="2017-02" db="UniProtKB">
        <authorList>
            <consortium name="WormBaseParasite"/>
        </authorList>
    </citation>
    <scope>IDENTIFICATION</scope>
</reference>
<name>A0A0N4XIN4_NIPBR</name>
<reference evidence="2 3" key="2">
    <citation type="submission" date="2018-11" db="EMBL/GenBank/DDBJ databases">
        <authorList>
            <consortium name="Pathogen Informatics"/>
        </authorList>
    </citation>
    <scope>NUCLEOTIDE SEQUENCE [LARGE SCALE GENOMIC DNA]</scope>
</reference>
<evidence type="ECO:0000313" key="3">
    <source>
        <dbReference type="Proteomes" id="UP000271162"/>
    </source>
</evidence>
<organism evidence="4">
    <name type="scientific">Nippostrongylus brasiliensis</name>
    <name type="common">Rat hookworm</name>
    <dbReference type="NCBI Taxonomy" id="27835"/>
    <lineage>
        <taxon>Eukaryota</taxon>
        <taxon>Metazoa</taxon>
        <taxon>Ecdysozoa</taxon>
        <taxon>Nematoda</taxon>
        <taxon>Chromadorea</taxon>
        <taxon>Rhabditida</taxon>
        <taxon>Rhabditina</taxon>
        <taxon>Rhabditomorpha</taxon>
        <taxon>Strongyloidea</taxon>
        <taxon>Heligmosomidae</taxon>
        <taxon>Nippostrongylus</taxon>
    </lineage>
</organism>
<feature type="compositionally biased region" description="Basic and acidic residues" evidence="1">
    <location>
        <begin position="228"/>
        <end position="242"/>
    </location>
</feature>
<feature type="compositionally biased region" description="Basic residues" evidence="1">
    <location>
        <begin position="128"/>
        <end position="142"/>
    </location>
</feature>